<accession>A0ABP0LZY8</accession>
<gene>
    <name evidence="1" type="ORF">SCF082_LOCUS24857</name>
</gene>
<sequence length="77" mass="8267">MAASFCLLDLFAIGFLATWRRGGLGERGLLLATSAWSALVAVQVMGFGQKRRAGEVAPVQAELRAQQPPSFQECQDA</sequence>
<dbReference type="Proteomes" id="UP001642464">
    <property type="component" value="Unassembled WGS sequence"/>
</dbReference>
<organism evidence="1 2">
    <name type="scientific">Durusdinium trenchii</name>
    <dbReference type="NCBI Taxonomy" id="1381693"/>
    <lineage>
        <taxon>Eukaryota</taxon>
        <taxon>Sar</taxon>
        <taxon>Alveolata</taxon>
        <taxon>Dinophyceae</taxon>
        <taxon>Suessiales</taxon>
        <taxon>Symbiodiniaceae</taxon>
        <taxon>Durusdinium</taxon>
    </lineage>
</organism>
<evidence type="ECO:0000313" key="1">
    <source>
        <dbReference type="EMBL" id="CAK9043524.1"/>
    </source>
</evidence>
<reference evidence="1 2" key="1">
    <citation type="submission" date="2024-02" db="EMBL/GenBank/DDBJ databases">
        <authorList>
            <person name="Chen Y."/>
            <person name="Shah S."/>
            <person name="Dougan E. K."/>
            <person name="Thang M."/>
            <person name="Chan C."/>
        </authorList>
    </citation>
    <scope>NUCLEOTIDE SEQUENCE [LARGE SCALE GENOMIC DNA]</scope>
</reference>
<evidence type="ECO:0000313" key="2">
    <source>
        <dbReference type="Proteomes" id="UP001642464"/>
    </source>
</evidence>
<dbReference type="EMBL" id="CAXAMM010018491">
    <property type="protein sequence ID" value="CAK9043524.1"/>
    <property type="molecule type" value="Genomic_DNA"/>
</dbReference>
<proteinExistence type="predicted"/>
<comment type="caution">
    <text evidence="1">The sequence shown here is derived from an EMBL/GenBank/DDBJ whole genome shotgun (WGS) entry which is preliminary data.</text>
</comment>
<name>A0ABP0LZY8_9DINO</name>
<protein>
    <submittedName>
        <fullName evidence="1">Uncharacterized protein</fullName>
    </submittedName>
</protein>
<keyword evidence="2" id="KW-1185">Reference proteome</keyword>